<dbReference type="Gene3D" id="2.60.120.260">
    <property type="entry name" value="Galactose-binding domain-like"/>
    <property type="match status" value="1"/>
</dbReference>
<evidence type="ECO:0000256" key="3">
    <source>
        <dbReference type="ARBA" id="ARBA00010418"/>
    </source>
</evidence>
<accession>A0A4S8MDZ2</accession>
<dbReference type="EMBL" id="ML179106">
    <property type="protein sequence ID" value="THV00289.1"/>
    <property type="molecule type" value="Genomic_DNA"/>
</dbReference>
<dbReference type="Pfam" id="PF14686">
    <property type="entry name" value="fn3_3"/>
    <property type="match status" value="1"/>
</dbReference>
<keyword evidence="7" id="KW-0456">Lyase</keyword>
<dbReference type="GO" id="GO:0000272">
    <property type="term" value="P:polysaccharide catabolic process"/>
    <property type="evidence" value="ECO:0007669"/>
    <property type="project" value="UniProtKB-KW"/>
</dbReference>
<evidence type="ECO:0000256" key="9">
    <source>
        <dbReference type="ARBA" id="ARBA00023326"/>
    </source>
</evidence>
<dbReference type="AlphaFoldDB" id="A0A4S8MDZ2"/>
<evidence type="ECO:0000256" key="1">
    <source>
        <dbReference type="ARBA" id="ARBA00001324"/>
    </source>
</evidence>
<keyword evidence="5" id="KW-0964">Secreted</keyword>
<dbReference type="Proteomes" id="UP000297245">
    <property type="component" value="Unassembled WGS sequence"/>
</dbReference>
<dbReference type="InterPro" id="IPR029411">
    <property type="entry name" value="RG-lyase_III"/>
</dbReference>
<organism evidence="13 14">
    <name type="scientific">Dendrothele bispora (strain CBS 962.96)</name>
    <dbReference type="NCBI Taxonomy" id="1314807"/>
    <lineage>
        <taxon>Eukaryota</taxon>
        <taxon>Fungi</taxon>
        <taxon>Dikarya</taxon>
        <taxon>Basidiomycota</taxon>
        <taxon>Agaricomycotina</taxon>
        <taxon>Agaricomycetes</taxon>
        <taxon>Agaricomycetidae</taxon>
        <taxon>Agaricales</taxon>
        <taxon>Agaricales incertae sedis</taxon>
        <taxon>Dendrothele</taxon>
    </lineage>
</organism>
<evidence type="ECO:0000256" key="10">
    <source>
        <dbReference type="SAM" id="SignalP"/>
    </source>
</evidence>
<dbReference type="PROSITE" id="PS51257">
    <property type="entry name" value="PROKAR_LIPOPROTEIN"/>
    <property type="match status" value="1"/>
</dbReference>
<dbReference type="SUPFAM" id="SSF49452">
    <property type="entry name" value="Starch-binding domain-like"/>
    <property type="match status" value="1"/>
</dbReference>
<evidence type="ECO:0000313" key="13">
    <source>
        <dbReference type="EMBL" id="THV00289.1"/>
    </source>
</evidence>
<dbReference type="OrthoDB" id="2130367at2759"/>
<dbReference type="InterPro" id="IPR029413">
    <property type="entry name" value="RG-lyase_II"/>
</dbReference>
<dbReference type="PANTHER" id="PTHR32018">
    <property type="entry name" value="RHAMNOGALACTURONATE LYASE FAMILY PROTEIN"/>
    <property type="match status" value="1"/>
</dbReference>
<dbReference type="EC" id="4.2.2.23" evidence="4"/>
<evidence type="ECO:0000259" key="12">
    <source>
        <dbReference type="Pfam" id="PF14686"/>
    </source>
</evidence>
<evidence type="ECO:0000259" key="11">
    <source>
        <dbReference type="Pfam" id="PF14683"/>
    </source>
</evidence>
<feature type="domain" description="Rhamnogalacturonan lyase" evidence="12">
    <location>
        <begin position="340"/>
        <end position="417"/>
    </location>
</feature>
<dbReference type="SUPFAM" id="SSF74650">
    <property type="entry name" value="Galactose mutarotase-like"/>
    <property type="match status" value="1"/>
</dbReference>
<keyword evidence="14" id="KW-1185">Reference proteome</keyword>
<dbReference type="CDD" id="cd10316">
    <property type="entry name" value="RGL4_M"/>
    <property type="match status" value="1"/>
</dbReference>
<keyword evidence="9" id="KW-0624">Polysaccharide degradation</keyword>
<dbReference type="InterPro" id="IPR013784">
    <property type="entry name" value="Carb-bd-like_fold"/>
</dbReference>
<evidence type="ECO:0000256" key="6">
    <source>
        <dbReference type="ARBA" id="ARBA00022729"/>
    </source>
</evidence>
<comment type="similarity">
    <text evidence="3">Belongs to the polysaccharide lyase 4 family.</text>
</comment>
<evidence type="ECO:0000256" key="5">
    <source>
        <dbReference type="ARBA" id="ARBA00022525"/>
    </source>
</evidence>
<proteinExistence type="inferred from homology"/>
<dbReference type="InterPro" id="IPR008979">
    <property type="entry name" value="Galactose-bd-like_sf"/>
</dbReference>
<reference evidence="13 14" key="1">
    <citation type="journal article" date="2019" name="Nat. Ecol. Evol.">
        <title>Megaphylogeny resolves global patterns of mushroom evolution.</title>
        <authorList>
            <person name="Varga T."/>
            <person name="Krizsan K."/>
            <person name="Foldi C."/>
            <person name="Dima B."/>
            <person name="Sanchez-Garcia M."/>
            <person name="Sanchez-Ramirez S."/>
            <person name="Szollosi G.J."/>
            <person name="Szarkandi J.G."/>
            <person name="Papp V."/>
            <person name="Albert L."/>
            <person name="Andreopoulos W."/>
            <person name="Angelini C."/>
            <person name="Antonin V."/>
            <person name="Barry K.W."/>
            <person name="Bougher N.L."/>
            <person name="Buchanan P."/>
            <person name="Buyck B."/>
            <person name="Bense V."/>
            <person name="Catcheside P."/>
            <person name="Chovatia M."/>
            <person name="Cooper J."/>
            <person name="Damon W."/>
            <person name="Desjardin D."/>
            <person name="Finy P."/>
            <person name="Geml J."/>
            <person name="Haridas S."/>
            <person name="Hughes K."/>
            <person name="Justo A."/>
            <person name="Karasinski D."/>
            <person name="Kautmanova I."/>
            <person name="Kiss B."/>
            <person name="Kocsube S."/>
            <person name="Kotiranta H."/>
            <person name="LaButti K.M."/>
            <person name="Lechner B.E."/>
            <person name="Liimatainen K."/>
            <person name="Lipzen A."/>
            <person name="Lukacs Z."/>
            <person name="Mihaltcheva S."/>
            <person name="Morgado L.N."/>
            <person name="Niskanen T."/>
            <person name="Noordeloos M.E."/>
            <person name="Ohm R.A."/>
            <person name="Ortiz-Santana B."/>
            <person name="Ovrebo C."/>
            <person name="Racz N."/>
            <person name="Riley R."/>
            <person name="Savchenko A."/>
            <person name="Shiryaev A."/>
            <person name="Soop K."/>
            <person name="Spirin V."/>
            <person name="Szebenyi C."/>
            <person name="Tomsovsky M."/>
            <person name="Tulloss R.E."/>
            <person name="Uehling J."/>
            <person name="Grigoriev I.V."/>
            <person name="Vagvolgyi C."/>
            <person name="Papp T."/>
            <person name="Martin F.M."/>
            <person name="Miettinen O."/>
            <person name="Hibbett D.S."/>
            <person name="Nagy L.G."/>
        </authorList>
    </citation>
    <scope>NUCLEOTIDE SEQUENCE [LARGE SCALE GENOMIC DNA]</scope>
    <source>
        <strain evidence="13 14">CBS 962.96</strain>
    </source>
</reference>
<keyword evidence="8" id="KW-0119">Carbohydrate metabolism</keyword>
<feature type="signal peptide" evidence="10">
    <location>
        <begin position="1"/>
        <end position="19"/>
    </location>
</feature>
<sequence>MDRMLSFLLSTLLFSCALAVVVQETSSIFRLSNEEISFDLVKATGVVQNLTYRGVSLLGSVSGNTGKAYTDFPSNLFSLTGNSSFDLVNGPDWSGVVFTDNDTSGSIVQRSWFLRDTEAGLHSFVRLAYYNATVPFKGALGESRTMFRPNGGPWTHLVTNHEQWAPEPSAEALANEIEVQDATWYLGSTPNDPYVIEESDYWTKYTFADNQTNKAHGLFGRGPGDLSLGAWWVVNQKDTFFGGPLHVDLMVDGIIYNKQSTSHGGATSPNITDGFDRTFGPQFLYFNNGQNASLHDLLEDAEQLADPSWNADFYDEIAPYVVGYVSTSARGSLSGRVQLPEGASNAIAVLSANGVHFQDSAADPRAYQYWVPLDPGDNSFNITRVKEGTYRLTVYADGIFGDFIKDDVVINAGLTTNVYEIWVAESAGREIWRIGVPDKSSGEFRNGYERDETHPNHPAKYRIYWGAWDFPTQFPQGVNFTVGVSNENVDWNYIHWSQFGPTFTRNETVTDFNKWHINFDLSDSVIINEDSIATLTIQLAAAKTTAGNTDANTGSNPSFPILIWLNDQETPLNWTIQAYESSSCGQRSGKS</sequence>
<dbReference type="InterPro" id="IPR011013">
    <property type="entry name" value="Gal_mutarotase_sf_dom"/>
</dbReference>
<evidence type="ECO:0000256" key="7">
    <source>
        <dbReference type="ARBA" id="ARBA00023239"/>
    </source>
</evidence>
<dbReference type="GO" id="GO:0005576">
    <property type="term" value="C:extracellular region"/>
    <property type="evidence" value="ECO:0007669"/>
    <property type="project" value="UniProtKB-SubCell"/>
</dbReference>
<name>A0A4S8MDZ2_DENBC</name>
<evidence type="ECO:0000256" key="2">
    <source>
        <dbReference type="ARBA" id="ARBA00004613"/>
    </source>
</evidence>
<dbReference type="GO" id="GO:0102210">
    <property type="term" value="F:rhamnogalacturonan endolyase activity"/>
    <property type="evidence" value="ECO:0007669"/>
    <property type="project" value="UniProtKB-EC"/>
</dbReference>
<gene>
    <name evidence="13" type="ORF">K435DRAFT_657508</name>
</gene>
<feature type="domain" description="Rhamnogalacturonan lyase" evidence="11">
    <location>
        <begin position="430"/>
        <end position="572"/>
    </location>
</feature>
<evidence type="ECO:0000313" key="14">
    <source>
        <dbReference type="Proteomes" id="UP000297245"/>
    </source>
</evidence>
<dbReference type="Pfam" id="PF14683">
    <property type="entry name" value="CBM-like"/>
    <property type="match status" value="1"/>
</dbReference>
<feature type="chain" id="PRO_5020280701" description="rhamnogalacturonan endolyase" evidence="10">
    <location>
        <begin position="20"/>
        <end position="591"/>
    </location>
</feature>
<dbReference type="InterPro" id="IPR051850">
    <property type="entry name" value="Polysacch_Lyase_4"/>
</dbReference>
<evidence type="ECO:0000256" key="4">
    <source>
        <dbReference type="ARBA" id="ARBA00012437"/>
    </source>
</evidence>
<comment type="catalytic activity">
    <reaction evidence="1">
        <text>Endotype eliminative cleavage of L-alpha-rhamnopyranosyl-(1-&gt;4)-alpha-D-galactopyranosyluronic acid bonds of rhamnogalacturonan I domains in ramified hairy regions of pectin leaving L-rhamnopyranose at the reducing end and 4-deoxy-4,5-unsaturated D-galactopyranosyluronic acid at the non-reducing end.</text>
        <dbReference type="EC" id="4.2.2.23"/>
    </reaction>
</comment>
<dbReference type="PANTHER" id="PTHR32018:SF9">
    <property type="entry name" value="RHAMNOGALACTURONATE LYASE B"/>
    <property type="match status" value="1"/>
</dbReference>
<evidence type="ECO:0000256" key="8">
    <source>
        <dbReference type="ARBA" id="ARBA00023277"/>
    </source>
</evidence>
<keyword evidence="6 10" id="KW-0732">Signal</keyword>
<dbReference type="GO" id="GO:0030246">
    <property type="term" value="F:carbohydrate binding"/>
    <property type="evidence" value="ECO:0007669"/>
    <property type="project" value="InterPro"/>
</dbReference>
<protein>
    <recommendedName>
        <fullName evidence="4">rhamnogalacturonan endolyase</fullName>
        <ecNumber evidence="4">4.2.2.23</ecNumber>
    </recommendedName>
</protein>
<dbReference type="Gene3D" id="2.60.40.1120">
    <property type="entry name" value="Carboxypeptidase-like, regulatory domain"/>
    <property type="match status" value="1"/>
</dbReference>
<comment type="subcellular location">
    <subcellularLocation>
        <location evidence="2">Secreted</location>
    </subcellularLocation>
</comment>
<dbReference type="SUPFAM" id="SSF49785">
    <property type="entry name" value="Galactose-binding domain-like"/>
    <property type="match status" value="1"/>
</dbReference>